<dbReference type="Proteomes" id="UP000046395">
    <property type="component" value="Unassembled WGS sequence"/>
</dbReference>
<feature type="compositionally biased region" description="Basic and acidic residues" evidence="1">
    <location>
        <begin position="125"/>
        <end position="138"/>
    </location>
</feature>
<keyword evidence="2" id="KW-1185">Reference proteome</keyword>
<evidence type="ECO:0000313" key="2">
    <source>
        <dbReference type="Proteomes" id="UP000046395"/>
    </source>
</evidence>
<accession>A0A5S6QPB4</accession>
<feature type="region of interest" description="Disordered" evidence="1">
    <location>
        <begin position="47"/>
        <end position="83"/>
    </location>
</feature>
<protein>
    <submittedName>
        <fullName evidence="3">Uncharacterized protein</fullName>
    </submittedName>
</protein>
<organism evidence="2 3">
    <name type="scientific">Trichuris muris</name>
    <name type="common">Mouse whipworm</name>
    <dbReference type="NCBI Taxonomy" id="70415"/>
    <lineage>
        <taxon>Eukaryota</taxon>
        <taxon>Metazoa</taxon>
        <taxon>Ecdysozoa</taxon>
        <taxon>Nematoda</taxon>
        <taxon>Enoplea</taxon>
        <taxon>Dorylaimia</taxon>
        <taxon>Trichinellida</taxon>
        <taxon>Trichuridae</taxon>
        <taxon>Trichuris</taxon>
    </lineage>
</organism>
<name>A0A5S6QPB4_TRIMR</name>
<evidence type="ECO:0000313" key="3">
    <source>
        <dbReference type="WBParaSite" id="TMUE_2000009196.1"/>
    </source>
</evidence>
<feature type="region of interest" description="Disordered" evidence="1">
    <location>
        <begin position="116"/>
        <end position="138"/>
    </location>
</feature>
<dbReference type="WBParaSite" id="TMUE_2000009196.1">
    <property type="protein sequence ID" value="TMUE_2000009196.1"/>
    <property type="gene ID" value="WBGene00286325"/>
</dbReference>
<proteinExistence type="predicted"/>
<evidence type="ECO:0000256" key="1">
    <source>
        <dbReference type="SAM" id="MobiDB-lite"/>
    </source>
</evidence>
<dbReference type="AlphaFoldDB" id="A0A5S6QPB4"/>
<reference evidence="3" key="1">
    <citation type="submission" date="2019-12" db="UniProtKB">
        <authorList>
            <consortium name="WormBaseParasite"/>
        </authorList>
    </citation>
    <scope>IDENTIFICATION</scope>
</reference>
<sequence>MTYGREVQVPLSIQKQRRPCAPGAWDNAPNRIADQILDQHPVVLNGHDNADRPKVDGHFHSARRRSSEKSGCGKCGDRSQPAEPTSRFFAFRYVKCDRAKHAYVLSAIRAKRPAPASSLFGNSPNDHRRELRGSEIGPRLERIGPSARCVA</sequence>
<feature type="compositionally biased region" description="Basic and acidic residues" evidence="1">
    <location>
        <begin position="48"/>
        <end position="59"/>
    </location>
</feature>